<evidence type="ECO:0000313" key="6">
    <source>
        <dbReference type="Proteomes" id="UP000249890"/>
    </source>
</evidence>
<reference evidence="5 6" key="1">
    <citation type="submission" date="2017-06" db="EMBL/GenBank/DDBJ databases">
        <title>Complete genome sequence of Paenibacillus donghaensis KCTC 13049T isolated from East Sea sediment, South Korea.</title>
        <authorList>
            <person name="Jung B.K."/>
            <person name="Hong S.-J."/>
            <person name="Shin J.-H."/>
        </authorList>
    </citation>
    <scope>NUCLEOTIDE SEQUENCE [LARGE SCALE GENOMIC DNA]</scope>
    <source>
        <strain evidence="5 6">KCTC 13049</strain>
    </source>
</reference>
<dbReference type="PANTHER" id="PTHR32089:SF112">
    <property type="entry name" value="LYSOZYME-LIKE PROTEIN-RELATED"/>
    <property type="match status" value="1"/>
</dbReference>
<keyword evidence="6" id="KW-1185">Reference proteome</keyword>
<dbReference type="NCBIfam" id="TIGR00229">
    <property type="entry name" value="sensory_box"/>
    <property type="match status" value="1"/>
</dbReference>
<dbReference type="InterPro" id="IPR004089">
    <property type="entry name" value="MCPsignal_dom"/>
</dbReference>
<evidence type="ECO:0000256" key="1">
    <source>
        <dbReference type="ARBA" id="ARBA00023224"/>
    </source>
</evidence>
<evidence type="ECO:0000313" key="5">
    <source>
        <dbReference type="EMBL" id="ASA26460.1"/>
    </source>
</evidence>
<dbReference type="AlphaFoldDB" id="A0A2Z2KRE0"/>
<protein>
    <submittedName>
        <fullName evidence="5">Chemotaxis protein</fullName>
    </submittedName>
</protein>
<dbReference type="Gene3D" id="3.30.450.20">
    <property type="entry name" value="PAS domain"/>
    <property type="match status" value="1"/>
</dbReference>
<dbReference type="InterPro" id="IPR013656">
    <property type="entry name" value="PAS_4"/>
</dbReference>
<proteinExistence type="predicted"/>
<accession>A0A2Z2KRE0</accession>
<dbReference type="PROSITE" id="PS50113">
    <property type="entry name" value="PAC"/>
    <property type="match status" value="1"/>
</dbReference>
<dbReference type="Pfam" id="PF08448">
    <property type="entry name" value="PAS_4"/>
    <property type="match status" value="1"/>
</dbReference>
<evidence type="ECO:0000259" key="3">
    <source>
        <dbReference type="PROSITE" id="PS50111"/>
    </source>
</evidence>
<dbReference type="GO" id="GO:0016020">
    <property type="term" value="C:membrane"/>
    <property type="evidence" value="ECO:0007669"/>
    <property type="project" value="InterPro"/>
</dbReference>
<dbReference type="Gene3D" id="1.10.287.950">
    <property type="entry name" value="Methyl-accepting chemotaxis protein"/>
    <property type="match status" value="1"/>
</dbReference>
<dbReference type="InterPro" id="IPR000700">
    <property type="entry name" value="PAS-assoc_C"/>
</dbReference>
<gene>
    <name evidence="5" type="ORF">B9T62_24250</name>
</gene>
<dbReference type="Proteomes" id="UP000249890">
    <property type="component" value="Chromosome"/>
</dbReference>
<feature type="domain" description="PAC" evidence="4">
    <location>
        <begin position="78"/>
        <end position="133"/>
    </location>
</feature>
<dbReference type="InterPro" id="IPR035965">
    <property type="entry name" value="PAS-like_dom_sf"/>
</dbReference>
<feature type="domain" description="Methyl-accepting transducer" evidence="3">
    <location>
        <begin position="126"/>
        <end position="300"/>
    </location>
</feature>
<dbReference type="SUPFAM" id="SSF58104">
    <property type="entry name" value="Methyl-accepting chemotaxis protein (MCP) signaling domain"/>
    <property type="match status" value="1"/>
</dbReference>
<name>A0A2Z2KRE0_9BACL</name>
<dbReference type="InterPro" id="IPR000014">
    <property type="entry name" value="PAS"/>
</dbReference>
<dbReference type="Pfam" id="PF00015">
    <property type="entry name" value="MCPsignal"/>
    <property type="match status" value="1"/>
</dbReference>
<dbReference type="PANTHER" id="PTHR32089">
    <property type="entry name" value="METHYL-ACCEPTING CHEMOTAXIS PROTEIN MCPB"/>
    <property type="match status" value="1"/>
</dbReference>
<dbReference type="GO" id="GO:0007165">
    <property type="term" value="P:signal transduction"/>
    <property type="evidence" value="ECO:0007669"/>
    <property type="project" value="UniProtKB-KW"/>
</dbReference>
<dbReference type="PROSITE" id="PS50111">
    <property type="entry name" value="CHEMOTAXIS_TRANSDUC_2"/>
    <property type="match status" value="1"/>
</dbReference>
<dbReference type="SUPFAM" id="SSF55785">
    <property type="entry name" value="PYP-like sensor domain (PAS domain)"/>
    <property type="match status" value="1"/>
</dbReference>
<evidence type="ECO:0000259" key="4">
    <source>
        <dbReference type="PROSITE" id="PS50113"/>
    </source>
</evidence>
<sequence length="300" mass="33386">MHSQEVTDELVVRSLEKYLAIIRFDLNRRVAYVNKVFAGSMGYPMEKMYGMHHKELCFPEFVNGAEYELFWENLMGGNSFQDKVERMDADGNTVWLEATYMPIFDQENANVIGVFKVATNITGRQNTMSAVVERMKEMADSLNQRAETGIERSRELLVSIDAIAEVSLENTHILAHLQKQAESIHGIVQTIGGIASQTQLLALNAAIEAAHAGEYGRGFDVVAKEVRKLSVMVQDSIIEVRDSVHAISKEVEKISGGTNQVQLSIKESQQQIQVALDEFTTIASSAQELDTQAQAVMEAI</sequence>
<keyword evidence="1 2" id="KW-0807">Transducer</keyword>
<dbReference type="KEGG" id="pdh:B9T62_24250"/>
<dbReference type="CDD" id="cd00130">
    <property type="entry name" value="PAS"/>
    <property type="match status" value="1"/>
</dbReference>
<dbReference type="EMBL" id="CP021780">
    <property type="protein sequence ID" value="ASA26460.1"/>
    <property type="molecule type" value="Genomic_DNA"/>
</dbReference>
<dbReference type="SMART" id="SM00283">
    <property type="entry name" value="MA"/>
    <property type="match status" value="1"/>
</dbReference>
<evidence type="ECO:0000256" key="2">
    <source>
        <dbReference type="PROSITE-ProRule" id="PRU00284"/>
    </source>
</evidence>
<organism evidence="5 6">
    <name type="scientific">Paenibacillus donghaensis</name>
    <dbReference type="NCBI Taxonomy" id="414771"/>
    <lineage>
        <taxon>Bacteria</taxon>
        <taxon>Bacillati</taxon>
        <taxon>Bacillota</taxon>
        <taxon>Bacilli</taxon>
        <taxon>Bacillales</taxon>
        <taxon>Paenibacillaceae</taxon>
        <taxon>Paenibacillus</taxon>
    </lineage>
</organism>